<evidence type="ECO:0000256" key="3">
    <source>
        <dbReference type="ARBA" id="ARBA00023186"/>
    </source>
</evidence>
<sequence length="169" mass="18417">MAKEKWGREGHVPRPAHAQPCHLLTVIIFWSSFLINDFLTPSNASNIATRRSSRLIGGNSTTSKLTLAIPHLDTLFATVLATTTIANIVQARWGPWASTKCWSTIFGEVAISNDGTIILSMLAVGHPAEKIFVDLGRKKDKEVGTTSVVIVVAGKRVRQGENPPDDDHH</sequence>
<protein>
    <submittedName>
        <fullName evidence="4">Uncharacterized protein</fullName>
    </submittedName>
</protein>
<dbReference type="Proteomes" id="UP000054270">
    <property type="component" value="Unassembled WGS sequence"/>
</dbReference>
<dbReference type="GO" id="GO:0140662">
    <property type="term" value="F:ATP-dependent protein folding chaperone"/>
    <property type="evidence" value="ECO:0007669"/>
    <property type="project" value="InterPro"/>
</dbReference>
<dbReference type="InterPro" id="IPR017998">
    <property type="entry name" value="Chaperone_TCP-1"/>
</dbReference>
<keyword evidence="5" id="KW-1185">Reference proteome</keyword>
<dbReference type="EMBL" id="KN817696">
    <property type="protein sequence ID" value="KJA14068.1"/>
    <property type="molecule type" value="Genomic_DNA"/>
</dbReference>
<keyword evidence="1" id="KW-0547">Nucleotide-binding</keyword>
<evidence type="ECO:0000256" key="2">
    <source>
        <dbReference type="ARBA" id="ARBA00022840"/>
    </source>
</evidence>
<reference evidence="5" key="1">
    <citation type="submission" date="2014-04" db="EMBL/GenBank/DDBJ databases">
        <title>Evolutionary Origins and Diversification of the Mycorrhizal Mutualists.</title>
        <authorList>
            <consortium name="DOE Joint Genome Institute"/>
            <consortium name="Mycorrhizal Genomics Consortium"/>
            <person name="Kohler A."/>
            <person name="Kuo A."/>
            <person name="Nagy L.G."/>
            <person name="Floudas D."/>
            <person name="Copeland A."/>
            <person name="Barry K.W."/>
            <person name="Cichocki N."/>
            <person name="Veneault-Fourrey C."/>
            <person name="LaButti K."/>
            <person name="Lindquist E.A."/>
            <person name="Lipzen A."/>
            <person name="Lundell T."/>
            <person name="Morin E."/>
            <person name="Murat C."/>
            <person name="Riley R."/>
            <person name="Ohm R."/>
            <person name="Sun H."/>
            <person name="Tunlid A."/>
            <person name="Henrissat B."/>
            <person name="Grigoriev I.V."/>
            <person name="Hibbett D.S."/>
            <person name="Martin F."/>
        </authorList>
    </citation>
    <scope>NUCLEOTIDE SEQUENCE [LARGE SCALE GENOMIC DNA]</scope>
    <source>
        <strain evidence="5">FD-334 SS-4</strain>
    </source>
</reference>
<dbReference type="Pfam" id="PF00118">
    <property type="entry name" value="Cpn60_TCP1"/>
    <property type="match status" value="1"/>
</dbReference>
<gene>
    <name evidence="4" type="ORF">HYPSUDRAFT_209016</name>
</gene>
<dbReference type="InterPro" id="IPR002423">
    <property type="entry name" value="Cpn60/GroEL/TCP-1"/>
</dbReference>
<keyword evidence="3" id="KW-0143">Chaperone</keyword>
<evidence type="ECO:0000313" key="4">
    <source>
        <dbReference type="EMBL" id="KJA14068.1"/>
    </source>
</evidence>
<dbReference type="GO" id="GO:0005524">
    <property type="term" value="F:ATP binding"/>
    <property type="evidence" value="ECO:0007669"/>
    <property type="project" value="UniProtKB-KW"/>
</dbReference>
<dbReference type="PANTHER" id="PTHR11353">
    <property type="entry name" value="CHAPERONIN"/>
    <property type="match status" value="1"/>
</dbReference>
<dbReference type="Gene3D" id="1.10.560.10">
    <property type="entry name" value="GroEL-like equatorial domain"/>
    <property type="match status" value="1"/>
</dbReference>
<evidence type="ECO:0000313" key="5">
    <source>
        <dbReference type="Proteomes" id="UP000054270"/>
    </source>
</evidence>
<accession>A0A0D2LTB5</accession>
<proteinExistence type="predicted"/>
<dbReference type="SUPFAM" id="SSF48592">
    <property type="entry name" value="GroEL equatorial domain-like"/>
    <property type="match status" value="1"/>
</dbReference>
<dbReference type="AlphaFoldDB" id="A0A0D2LTB5"/>
<keyword evidence="2" id="KW-0067">ATP-binding</keyword>
<evidence type="ECO:0000256" key="1">
    <source>
        <dbReference type="ARBA" id="ARBA00022741"/>
    </source>
</evidence>
<dbReference type="InterPro" id="IPR027413">
    <property type="entry name" value="GROEL-like_equatorial_sf"/>
</dbReference>
<organism evidence="4 5">
    <name type="scientific">Hypholoma sublateritium (strain FD-334 SS-4)</name>
    <dbReference type="NCBI Taxonomy" id="945553"/>
    <lineage>
        <taxon>Eukaryota</taxon>
        <taxon>Fungi</taxon>
        <taxon>Dikarya</taxon>
        <taxon>Basidiomycota</taxon>
        <taxon>Agaricomycotina</taxon>
        <taxon>Agaricomycetes</taxon>
        <taxon>Agaricomycetidae</taxon>
        <taxon>Agaricales</taxon>
        <taxon>Agaricineae</taxon>
        <taxon>Strophariaceae</taxon>
        <taxon>Hypholoma</taxon>
    </lineage>
</organism>
<dbReference type="STRING" id="945553.A0A0D2LTB5"/>
<name>A0A0D2LTB5_HYPSF</name>